<evidence type="ECO:0000256" key="1">
    <source>
        <dbReference type="ARBA" id="ARBA00023242"/>
    </source>
</evidence>
<feature type="compositionally biased region" description="Low complexity" evidence="2">
    <location>
        <begin position="55"/>
        <end position="69"/>
    </location>
</feature>
<dbReference type="Proteomes" id="UP001301769">
    <property type="component" value="Unassembled WGS sequence"/>
</dbReference>
<evidence type="ECO:0000313" key="4">
    <source>
        <dbReference type="Proteomes" id="UP001301769"/>
    </source>
</evidence>
<dbReference type="AlphaFoldDB" id="A0AAN6YDP7"/>
<dbReference type="InterPro" id="IPR021858">
    <property type="entry name" value="Fun_TF"/>
</dbReference>
<dbReference type="PANTHER" id="PTHR37540:SF5">
    <property type="entry name" value="TRANSCRIPTION FACTOR DOMAIN-CONTAINING PROTEIN"/>
    <property type="match status" value="1"/>
</dbReference>
<keyword evidence="4" id="KW-1185">Reference proteome</keyword>
<dbReference type="PANTHER" id="PTHR37540">
    <property type="entry name" value="TRANSCRIPTION FACTOR (ACR-2), PUTATIVE-RELATED-RELATED"/>
    <property type="match status" value="1"/>
</dbReference>
<evidence type="ECO:0000256" key="2">
    <source>
        <dbReference type="SAM" id="MobiDB-lite"/>
    </source>
</evidence>
<reference evidence="3" key="2">
    <citation type="submission" date="2023-05" db="EMBL/GenBank/DDBJ databases">
        <authorList>
            <consortium name="Lawrence Berkeley National Laboratory"/>
            <person name="Steindorff A."/>
            <person name="Hensen N."/>
            <person name="Bonometti L."/>
            <person name="Westerberg I."/>
            <person name="Brannstrom I.O."/>
            <person name="Guillou S."/>
            <person name="Cros-Aarteil S."/>
            <person name="Calhoun S."/>
            <person name="Haridas S."/>
            <person name="Kuo A."/>
            <person name="Mondo S."/>
            <person name="Pangilinan J."/>
            <person name="Riley R."/>
            <person name="Labutti K."/>
            <person name="Andreopoulos B."/>
            <person name="Lipzen A."/>
            <person name="Chen C."/>
            <person name="Yanf M."/>
            <person name="Daum C."/>
            <person name="Ng V."/>
            <person name="Clum A."/>
            <person name="Ohm R."/>
            <person name="Martin F."/>
            <person name="Silar P."/>
            <person name="Natvig D."/>
            <person name="Lalanne C."/>
            <person name="Gautier V."/>
            <person name="Ament-Velasquez S.L."/>
            <person name="Kruys A."/>
            <person name="Hutchinson M.I."/>
            <person name="Powell A.J."/>
            <person name="Barry K."/>
            <person name="Miller A.N."/>
            <person name="Grigoriev I.V."/>
            <person name="Debuchy R."/>
            <person name="Gladieux P."/>
            <person name="Thoren M.H."/>
            <person name="Johannesson H."/>
        </authorList>
    </citation>
    <scope>NUCLEOTIDE SEQUENCE</scope>
    <source>
        <strain evidence="3">PSN293</strain>
    </source>
</reference>
<proteinExistence type="predicted"/>
<sequence>MATRQFLFVNSGNPSKGEHKISTTGRAFVIRKARAAHGWSTKSKTKRQHQEEIRTGLARAAASGAATTTPEDSTGRHHHETRQRSTGRDGCQYDQDLPVHTECRSCRLSDDRSILSQCKVAIPASTEQLGADLGPLRAMPLDLDRLDMSLLAYYHVADNCLSPRICLLDSASQSLEVHQYWKTMSLDSPGFMHGILCIAAVKLALVQPTQAPDLVKRFMYHRIQAMAAIRRNLADPKVALSDDSLASVFNMVCSEEILALESQSQGLALNPAWALLGPDDTQREAHVVGWKRMLALRGGLRSLSTRLQSFVVRWGFGALANLLMSMYSLPHMYRSPQLGPPGLLPGSSNKTSYTTCLESQVTGQPDYAVARFLPAHRALPQNILSRHHRYPETSHFADVPSRMADSCNRVHMHPGLVKMIFTTHCMIWDGMAWLCDKGDYSWDQYQVQNMFATGVGELVRWIYDHELVLSSAESVTALTVFVFLLISCDGQHSVCGPLPGLMPRLRQQIQEPDVRKVLRQAGIDTWVAVVLLIATRDSTEFCKKFFLRYYLDTVATRSPPIRTFEDLLASVEDCLWTPAMSAHARKVYNTTKTHTEWERLRNAVGAGSLSAVLGDCDCKGEPLADPSLYRSSFWSEIAEL</sequence>
<gene>
    <name evidence="3" type="ORF">QBC37DRAFT_462531</name>
</gene>
<dbReference type="Pfam" id="PF11951">
    <property type="entry name" value="Fungal_trans_2"/>
    <property type="match status" value="1"/>
</dbReference>
<evidence type="ECO:0000313" key="3">
    <source>
        <dbReference type="EMBL" id="KAK4214167.1"/>
    </source>
</evidence>
<protein>
    <submittedName>
        <fullName evidence="3">Uncharacterized protein</fullName>
    </submittedName>
</protein>
<feature type="region of interest" description="Disordered" evidence="2">
    <location>
        <begin position="35"/>
        <end position="91"/>
    </location>
</feature>
<comment type="caution">
    <text evidence="3">The sequence shown here is derived from an EMBL/GenBank/DDBJ whole genome shotgun (WGS) entry which is preliminary data.</text>
</comment>
<name>A0AAN6YDP7_9PEZI</name>
<reference evidence="3" key="1">
    <citation type="journal article" date="2023" name="Mol. Phylogenet. Evol.">
        <title>Genome-scale phylogeny and comparative genomics of the fungal order Sordariales.</title>
        <authorList>
            <person name="Hensen N."/>
            <person name="Bonometti L."/>
            <person name="Westerberg I."/>
            <person name="Brannstrom I.O."/>
            <person name="Guillou S."/>
            <person name="Cros-Aarteil S."/>
            <person name="Calhoun S."/>
            <person name="Haridas S."/>
            <person name="Kuo A."/>
            <person name="Mondo S."/>
            <person name="Pangilinan J."/>
            <person name="Riley R."/>
            <person name="LaButti K."/>
            <person name="Andreopoulos B."/>
            <person name="Lipzen A."/>
            <person name="Chen C."/>
            <person name="Yan M."/>
            <person name="Daum C."/>
            <person name="Ng V."/>
            <person name="Clum A."/>
            <person name="Steindorff A."/>
            <person name="Ohm R.A."/>
            <person name="Martin F."/>
            <person name="Silar P."/>
            <person name="Natvig D.O."/>
            <person name="Lalanne C."/>
            <person name="Gautier V."/>
            <person name="Ament-Velasquez S.L."/>
            <person name="Kruys A."/>
            <person name="Hutchinson M.I."/>
            <person name="Powell A.J."/>
            <person name="Barry K."/>
            <person name="Miller A.N."/>
            <person name="Grigoriev I.V."/>
            <person name="Debuchy R."/>
            <person name="Gladieux P."/>
            <person name="Hiltunen Thoren M."/>
            <person name="Johannesson H."/>
        </authorList>
    </citation>
    <scope>NUCLEOTIDE SEQUENCE</scope>
    <source>
        <strain evidence="3">PSN293</strain>
    </source>
</reference>
<accession>A0AAN6YDP7</accession>
<organism evidence="3 4">
    <name type="scientific">Rhypophila decipiens</name>
    <dbReference type="NCBI Taxonomy" id="261697"/>
    <lineage>
        <taxon>Eukaryota</taxon>
        <taxon>Fungi</taxon>
        <taxon>Dikarya</taxon>
        <taxon>Ascomycota</taxon>
        <taxon>Pezizomycotina</taxon>
        <taxon>Sordariomycetes</taxon>
        <taxon>Sordariomycetidae</taxon>
        <taxon>Sordariales</taxon>
        <taxon>Naviculisporaceae</taxon>
        <taxon>Rhypophila</taxon>
    </lineage>
</organism>
<feature type="region of interest" description="Disordered" evidence="2">
    <location>
        <begin position="1"/>
        <end position="21"/>
    </location>
</feature>
<dbReference type="EMBL" id="MU858098">
    <property type="protein sequence ID" value="KAK4214167.1"/>
    <property type="molecule type" value="Genomic_DNA"/>
</dbReference>
<keyword evidence="1" id="KW-0539">Nucleus</keyword>